<accession>N9LDP4</accession>
<dbReference type="eggNOG" id="COG2327">
    <property type="taxonomic scope" value="Bacteria"/>
</dbReference>
<dbReference type="InterPro" id="IPR007345">
    <property type="entry name" value="Polysacch_pyruvyl_Trfase"/>
</dbReference>
<sequence length="354" mass="40690">MKIMLFAYLDNNIGDDLMLKLLSERFPAHEFYYYTSNTVVLNTLSQFKNFVARPPSLRQQDIDVVDAVLSIGGSIFNDLNTLRGKLARIRKILFIAKARRKGKRIATVGCNLGPYKDKLGWYLTTFELKLNDLVTVRDRSSFDLLSTGSFKNFYMADDIVYSLEVPINDESRYGLGISAFRSTHSGENNYKNYRALAVVIDAYIEKTNKLVKIFAFDSEHENDTSAALHILNLAKHKKNIEIVPYLGDIELFVNKFNQCEHHIAIRFHSAILSALMKIPFYPISYSNKMEALIEENYPEFKILNISELDIEQIDTSVLLEKLLDSSKLCHTNNMTNSKIHFEKLEILWSKDDNV</sequence>
<feature type="domain" description="Polysaccharide pyruvyl transferase" evidence="1">
    <location>
        <begin position="12"/>
        <end position="287"/>
    </location>
</feature>
<dbReference type="Proteomes" id="UP000013261">
    <property type="component" value="Unassembled WGS sequence"/>
</dbReference>
<proteinExistence type="predicted"/>
<evidence type="ECO:0000313" key="2">
    <source>
        <dbReference type="EMBL" id="ENW94383.1"/>
    </source>
</evidence>
<protein>
    <recommendedName>
        <fullName evidence="1">Polysaccharide pyruvyl transferase domain-containing protein</fullName>
    </recommendedName>
</protein>
<dbReference type="PATRIC" id="fig|1217703.3.peg.1258"/>
<evidence type="ECO:0000313" key="3">
    <source>
        <dbReference type="Proteomes" id="UP000013261"/>
    </source>
</evidence>
<dbReference type="PANTHER" id="PTHR36836">
    <property type="entry name" value="COLANIC ACID BIOSYNTHESIS PROTEIN WCAK"/>
    <property type="match status" value="1"/>
</dbReference>
<keyword evidence="3" id="KW-1185">Reference proteome</keyword>
<evidence type="ECO:0000259" key="1">
    <source>
        <dbReference type="Pfam" id="PF04230"/>
    </source>
</evidence>
<dbReference type="RefSeq" id="WP_005186450.1">
    <property type="nucleotide sequence ID" value="NZ_KB850049.1"/>
</dbReference>
<name>N9LDP4_9GAMM</name>
<dbReference type="PANTHER" id="PTHR36836:SF1">
    <property type="entry name" value="COLANIC ACID BIOSYNTHESIS PROTEIN WCAK"/>
    <property type="match status" value="1"/>
</dbReference>
<comment type="caution">
    <text evidence="2">The sequence shown here is derived from an EMBL/GenBank/DDBJ whole genome shotgun (WGS) entry which is preliminary data.</text>
</comment>
<organism evidence="2 3">
    <name type="scientific">Acinetobacter dispersus</name>
    <dbReference type="NCBI Taxonomy" id="70348"/>
    <lineage>
        <taxon>Bacteria</taxon>
        <taxon>Pseudomonadati</taxon>
        <taxon>Pseudomonadota</taxon>
        <taxon>Gammaproteobacteria</taxon>
        <taxon>Moraxellales</taxon>
        <taxon>Moraxellaceae</taxon>
        <taxon>Acinetobacter</taxon>
    </lineage>
</organism>
<dbReference type="HOGENOM" id="CLU_061361_0_0_6"/>
<dbReference type="OrthoDB" id="3188137at2"/>
<reference evidence="2 3" key="1">
    <citation type="submission" date="2013-02" db="EMBL/GenBank/DDBJ databases">
        <title>The Genome Sequence of Acinetobacter sp. ANC 4105.</title>
        <authorList>
            <consortium name="The Broad Institute Genome Sequencing Platform"/>
            <consortium name="The Broad Institute Genome Sequencing Center for Infectious Disease"/>
            <person name="Cerqueira G."/>
            <person name="Feldgarden M."/>
            <person name="Courvalin P."/>
            <person name="Perichon B."/>
            <person name="Grillot-Courvalin C."/>
            <person name="Clermont D."/>
            <person name="Rocha E."/>
            <person name="Yoon E.-J."/>
            <person name="Nemec A."/>
            <person name="Walker B."/>
            <person name="Young S.K."/>
            <person name="Zeng Q."/>
            <person name="Gargeya S."/>
            <person name="Fitzgerald M."/>
            <person name="Haas B."/>
            <person name="Abouelleil A."/>
            <person name="Alvarado L."/>
            <person name="Arachchi H.M."/>
            <person name="Berlin A.M."/>
            <person name="Chapman S.B."/>
            <person name="Dewar J."/>
            <person name="Goldberg J."/>
            <person name="Griggs A."/>
            <person name="Gujja S."/>
            <person name="Hansen M."/>
            <person name="Howarth C."/>
            <person name="Imamovic A."/>
            <person name="Larimer J."/>
            <person name="McCowan C."/>
            <person name="Murphy C."/>
            <person name="Neiman D."/>
            <person name="Pearson M."/>
            <person name="Priest M."/>
            <person name="Roberts A."/>
            <person name="Saif S."/>
            <person name="Shea T."/>
            <person name="Sisk P."/>
            <person name="Sykes S."/>
            <person name="Wortman J."/>
            <person name="Nusbaum C."/>
            <person name="Birren B."/>
        </authorList>
    </citation>
    <scope>NUCLEOTIDE SEQUENCE [LARGE SCALE GENOMIC DNA]</scope>
    <source>
        <strain evidence="2 3">ANC 4105</strain>
    </source>
</reference>
<dbReference type="EMBL" id="APRL01000010">
    <property type="protein sequence ID" value="ENW94383.1"/>
    <property type="molecule type" value="Genomic_DNA"/>
</dbReference>
<dbReference type="AlphaFoldDB" id="N9LDP4"/>
<dbReference type="Pfam" id="PF04230">
    <property type="entry name" value="PS_pyruv_trans"/>
    <property type="match status" value="1"/>
</dbReference>
<gene>
    <name evidence="2" type="ORF">F904_01309</name>
</gene>